<dbReference type="FunFam" id="1.10.150.50:FF:000003">
    <property type="entry name" value="liprin-alpha-2 isoform X1"/>
    <property type="match status" value="1"/>
</dbReference>
<feature type="compositionally biased region" description="Low complexity" evidence="8">
    <location>
        <begin position="395"/>
        <end position="409"/>
    </location>
</feature>
<comment type="subcellular location">
    <subcellularLocation>
        <location evidence="1">Cytoplasm</location>
    </subcellularLocation>
</comment>
<dbReference type="AlphaFoldDB" id="A0A7K8XN08"/>
<dbReference type="Gene3D" id="1.10.150.50">
    <property type="entry name" value="Transcription Factor, Ets-1"/>
    <property type="match status" value="3"/>
</dbReference>
<evidence type="ECO:0000256" key="2">
    <source>
        <dbReference type="ARBA" id="ARBA00007026"/>
    </source>
</evidence>
<protein>
    <submittedName>
        <fullName evidence="10">LIPA4 protein</fullName>
    </submittedName>
</protein>
<dbReference type="InterPro" id="IPR001660">
    <property type="entry name" value="SAM"/>
</dbReference>
<keyword evidence="3" id="KW-0963">Cytoplasm</keyword>
<evidence type="ECO:0000256" key="6">
    <source>
        <dbReference type="ARBA" id="ARBA00023054"/>
    </source>
</evidence>
<dbReference type="PROSITE" id="PS50105">
    <property type="entry name" value="SAM_DOMAIN"/>
    <property type="match status" value="3"/>
</dbReference>
<reference evidence="10 11" key="1">
    <citation type="submission" date="2019-09" db="EMBL/GenBank/DDBJ databases">
        <title>Bird 10,000 Genomes (B10K) Project - Family phase.</title>
        <authorList>
            <person name="Zhang G."/>
        </authorList>
    </citation>
    <scope>NUCLEOTIDE SEQUENCE [LARGE SCALE GENOMIC DNA]</scope>
    <source>
        <strain evidence="10">B10K-DU-001-04</strain>
        <tissue evidence="10">Muscle</tissue>
    </source>
</reference>
<feature type="domain" description="SAM" evidence="9">
    <location>
        <begin position="799"/>
        <end position="868"/>
    </location>
</feature>
<dbReference type="PANTHER" id="PTHR12587:SF5">
    <property type="entry name" value="LIPRIN-ALPHA-4"/>
    <property type="match status" value="1"/>
</dbReference>
<keyword evidence="4" id="KW-0597">Phosphoprotein</keyword>
<dbReference type="Pfam" id="PF25526">
    <property type="entry name" value="LIP-1"/>
    <property type="match status" value="1"/>
</dbReference>
<dbReference type="CDD" id="cd09565">
    <property type="entry name" value="SAM_liprin-alpha1_2_3_4_repeat2"/>
    <property type="match status" value="1"/>
</dbReference>
<dbReference type="SUPFAM" id="SSF47769">
    <property type="entry name" value="SAM/Pointed domain"/>
    <property type="match status" value="3"/>
</dbReference>
<evidence type="ECO:0000256" key="7">
    <source>
        <dbReference type="SAM" id="Coils"/>
    </source>
</evidence>
<dbReference type="OrthoDB" id="2132119at2759"/>
<dbReference type="InterPro" id="IPR057892">
    <property type="entry name" value="LIP-1_CC2"/>
</dbReference>
<dbReference type="CDD" id="cd09568">
    <property type="entry name" value="SAM_liprin-alpha1_2_3_4_repeat3"/>
    <property type="match status" value="1"/>
</dbReference>
<feature type="domain" description="SAM" evidence="9">
    <location>
        <begin position="596"/>
        <end position="662"/>
    </location>
</feature>
<evidence type="ECO:0000256" key="4">
    <source>
        <dbReference type="ARBA" id="ARBA00022553"/>
    </source>
</evidence>
<dbReference type="Pfam" id="PF07647">
    <property type="entry name" value="SAM_2"/>
    <property type="match status" value="1"/>
</dbReference>
<evidence type="ECO:0000256" key="3">
    <source>
        <dbReference type="ARBA" id="ARBA00022490"/>
    </source>
</evidence>
<dbReference type="FunFam" id="1.10.150.50:FF:000004">
    <property type="entry name" value="PTPRF interacting protein alpha 1"/>
    <property type="match status" value="1"/>
</dbReference>
<feature type="region of interest" description="Disordered" evidence="8">
    <location>
        <begin position="395"/>
        <end position="524"/>
    </location>
</feature>
<proteinExistence type="inferred from homology"/>
<feature type="coiled-coil region" evidence="7">
    <location>
        <begin position="1"/>
        <end position="77"/>
    </location>
</feature>
<comment type="caution">
    <text evidence="10">The sequence shown here is derived from an EMBL/GenBank/DDBJ whole genome shotgun (WGS) entry which is preliminary data.</text>
</comment>
<dbReference type="Pfam" id="PF00536">
    <property type="entry name" value="SAM_1"/>
    <property type="match status" value="2"/>
</dbReference>
<dbReference type="FunFam" id="1.10.150.50:FF:000002">
    <property type="entry name" value="PTPRF interacting protein alpha 1"/>
    <property type="match status" value="1"/>
</dbReference>
<dbReference type="PANTHER" id="PTHR12587">
    <property type="entry name" value="LAR INTERACTING PROTEIN LIP -RELATED PROTEIN"/>
    <property type="match status" value="1"/>
</dbReference>
<sequence>LPQALAQKEDMEERITTLEKRYLAAQREATSIHDLNDKLENELANKESLHRQCEEKARHLQELLELAEQKLQQTMRKAETLPEVEAELAQRIAALTKASLGQERHGSIEEHLRQLESQLEEKNQELARARQREKMNEEHNKRLSDTVDRLLSESNERLQLHLKERMAALEEKNTLLQELENTQKQIEEHQHDKRRLSDEIDKLRLEVDQLKTRSGTFVESVHARSHMGSATDLRFPLGAVVHAPAEPFGAAPGLPRAQKGRFSARREEPAKDLWALFLQDWEQAQAGSVLGTGPHAFDSDPEISDVDEDDRETLFSSMDVLSPGGHSDAQTLAMMLQEQLDAINEEIRMIQEEKESTELRAEELETRVTSGSMEGLNLTQLCKRASIPTSLTALSLASSSPPLSGRSTPKLTSRSAAQDLDRMGIMTLPSDLRKHRRKLLSPAARDESREDKTTIKCETSPPSSPRALRLEKLGHPALSQEDGKGLCCSSPSPIPSSLEEQASSTSSQDSLHKGSKRKGIKSSIGRLFGKKEKGRLIQLSREGATGQVLLTDVEVGMQDPLGLGKLGAQAEKDRRLRKKHELLEEARRKGLPFAHWDGPTVVSWLELWVGMPAWYVAACRANVKSGAIMSALSDTEIQREIGISNALHRLKLRLAIQEMVSLTSPSAPPTSRTSSGNVWVTHEEMENMATSTKTDTEEGSWAQTLAYGDMNHEWIGNEWLPSLGLPQYRSYFMECLVDARMLDHLTKKDLRVHLKMVDSFHRTSLQYGIMCLKRLNYDRKELERRREETQHEIKDVLVWTNDQVMHWIQSIGLRDYANNLAESGVHGALLALDENFDHNSLALVLQIPTQNTQARQVLEREFNNLLALGTDRRLDDGDEKTFRRTPSWRKRFRPRDVHSINLLSGSAETLPAGFRVTSLVPLPPPAAPAKKMPPE</sequence>
<evidence type="ECO:0000259" key="9">
    <source>
        <dbReference type="PROSITE" id="PS50105"/>
    </source>
</evidence>
<dbReference type="GO" id="GO:0048786">
    <property type="term" value="C:presynaptic active zone"/>
    <property type="evidence" value="ECO:0007669"/>
    <property type="project" value="TreeGrafter"/>
</dbReference>
<keyword evidence="6 7" id="KW-0175">Coiled coil</keyword>
<organism evidence="10 11">
    <name type="scientific">Eubucco bourcierii</name>
    <name type="common">red-headed barbet</name>
    <dbReference type="NCBI Taxonomy" id="91767"/>
    <lineage>
        <taxon>Eukaryota</taxon>
        <taxon>Metazoa</taxon>
        <taxon>Chordata</taxon>
        <taxon>Craniata</taxon>
        <taxon>Vertebrata</taxon>
        <taxon>Euteleostomi</taxon>
        <taxon>Archelosauria</taxon>
        <taxon>Archosauria</taxon>
        <taxon>Dinosauria</taxon>
        <taxon>Saurischia</taxon>
        <taxon>Theropoda</taxon>
        <taxon>Coelurosauria</taxon>
        <taxon>Aves</taxon>
        <taxon>Neognathae</taxon>
        <taxon>Neoaves</taxon>
        <taxon>Telluraves</taxon>
        <taxon>Coraciimorphae</taxon>
        <taxon>Piciformes</taxon>
        <taxon>Ramphastidae</taxon>
        <taxon>Eubucco</taxon>
    </lineage>
</organism>
<feature type="domain" description="SAM" evidence="9">
    <location>
        <begin position="718"/>
        <end position="775"/>
    </location>
</feature>
<dbReference type="SMART" id="SM00454">
    <property type="entry name" value="SAM"/>
    <property type="match status" value="3"/>
</dbReference>
<evidence type="ECO:0000256" key="8">
    <source>
        <dbReference type="SAM" id="MobiDB-lite"/>
    </source>
</evidence>
<dbReference type="GO" id="GO:0050808">
    <property type="term" value="P:synapse organization"/>
    <property type="evidence" value="ECO:0007669"/>
    <property type="project" value="TreeGrafter"/>
</dbReference>
<dbReference type="InterPro" id="IPR037620">
    <property type="entry name" value="LIP-1_SAM_1"/>
</dbReference>
<evidence type="ECO:0000256" key="1">
    <source>
        <dbReference type="ARBA" id="ARBA00004496"/>
    </source>
</evidence>
<evidence type="ECO:0000313" key="10">
    <source>
        <dbReference type="EMBL" id="NXF92713.1"/>
    </source>
</evidence>
<feature type="non-terminal residue" evidence="10">
    <location>
        <position position="935"/>
    </location>
</feature>
<feature type="compositionally biased region" description="Low complexity" evidence="8">
    <location>
        <begin position="489"/>
        <end position="508"/>
    </location>
</feature>
<dbReference type="InterPro" id="IPR013761">
    <property type="entry name" value="SAM/pointed_sf"/>
</dbReference>
<feature type="compositionally biased region" description="Basic and acidic residues" evidence="8">
    <location>
        <begin position="444"/>
        <end position="455"/>
    </location>
</feature>
<dbReference type="InterPro" id="IPR029515">
    <property type="entry name" value="Liprin"/>
</dbReference>
<dbReference type="EMBL" id="VWZE01015198">
    <property type="protein sequence ID" value="NXF92713.1"/>
    <property type="molecule type" value="Genomic_DNA"/>
</dbReference>
<keyword evidence="5" id="KW-0677">Repeat</keyword>
<feature type="non-terminal residue" evidence="10">
    <location>
        <position position="1"/>
    </location>
</feature>
<name>A0A7K8XN08_9PICI</name>
<keyword evidence="11" id="KW-1185">Reference proteome</keyword>
<dbReference type="GO" id="GO:0005737">
    <property type="term" value="C:cytoplasm"/>
    <property type="evidence" value="ECO:0007669"/>
    <property type="project" value="UniProtKB-SubCell"/>
</dbReference>
<feature type="coiled-coil region" evidence="7">
    <location>
        <begin position="105"/>
        <end position="213"/>
    </location>
</feature>
<dbReference type="Proteomes" id="UP000583613">
    <property type="component" value="Unassembled WGS sequence"/>
</dbReference>
<evidence type="ECO:0000256" key="5">
    <source>
        <dbReference type="ARBA" id="ARBA00022737"/>
    </source>
</evidence>
<comment type="similarity">
    <text evidence="2">Belongs to the liprin family. Liprin-alpha subfamily.</text>
</comment>
<dbReference type="InterPro" id="IPR037621">
    <property type="entry name" value="LIP-1_SAM_2"/>
</dbReference>
<dbReference type="CDD" id="cd09562">
    <property type="entry name" value="SAM_liprin-alpha1_2_3_4_repeat1"/>
    <property type="match status" value="1"/>
</dbReference>
<gene>
    <name evidence="10" type="primary">Ppfia4</name>
    <name evidence="10" type="ORF">EUBBOU_R12870</name>
</gene>
<accession>A0A7K8XN08</accession>
<dbReference type="InterPro" id="IPR037622">
    <property type="entry name" value="LIP-1_SAM_3"/>
</dbReference>
<evidence type="ECO:0000313" key="11">
    <source>
        <dbReference type="Proteomes" id="UP000583613"/>
    </source>
</evidence>
<feature type="coiled-coil region" evidence="7">
    <location>
        <begin position="326"/>
        <end position="367"/>
    </location>
</feature>